<dbReference type="Proteomes" id="UP000266861">
    <property type="component" value="Unassembled WGS sequence"/>
</dbReference>
<evidence type="ECO:0000313" key="1">
    <source>
        <dbReference type="EMBL" id="RHZ89125.1"/>
    </source>
</evidence>
<organism evidence="1 2">
    <name type="scientific">Diversispora epigaea</name>
    <dbReference type="NCBI Taxonomy" id="1348612"/>
    <lineage>
        <taxon>Eukaryota</taxon>
        <taxon>Fungi</taxon>
        <taxon>Fungi incertae sedis</taxon>
        <taxon>Mucoromycota</taxon>
        <taxon>Glomeromycotina</taxon>
        <taxon>Glomeromycetes</taxon>
        <taxon>Diversisporales</taxon>
        <taxon>Diversisporaceae</taxon>
        <taxon>Diversispora</taxon>
    </lineage>
</organism>
<accession>A0A397JL89</accession>
<evidence type="ECO:0000313" key="2">
    <source>
        <dbReference type="Proteomes" id="UP000266861"/>
    </source>
</evidence>
<dbReference type="AlphaFoldDB" id="A0A397JL89"/>
<dbReference type="EMBL" id="PQFF01000017">
    <property type="protein sequence ID" value="RHZ89125.1"/>
    <property type="molecule type" value="Genomic_DNA"/>
</dbReference>
<sequence>MKEIEIQIKKAEEFSNNQATDTTTTTTTPPINYKTHLQAIYTKLCRRNLIQSDECNNMTTHEIMLILSISSKLYSTGKNF</sequence>
<proteinExistence type="predicted"/>
<name>A0A397JL89_9GLOM</name>
<gene>
    <name evidence="1" type="ORF">Glove_19g173</name>
</gene>
<keyword evidence="2" id="KW-1185">Reference proteome</keyword>
<comment type="caution">
    <text evidence="1">The sequence shown here is derived from an EMBL/GenBank/DDBJ whole genome shotgun (WGS) entry which is preliminary data.</text>
</comment>
<protein>
    <submittedName>
        <fullName evidence="1">Uncharacterized protein</fullName>
    </submittedName>
</protein>
<reference evidence="1 2" key="1">
    <citation type="submission" date="2018-08" db="EMBL/GenBank/DDBJ databases">
        <title>Genome and evolution of the arbuscular mycorrhizal fungus Diversispora epigaea (formerly Glomus versiforme) and its bacterial endosymbionts.</title>
        <authorList>
            <person name="Sun X."/>
            <person name="Fei Z."/>
            <person name="Harrison M."/>
        </authorList>
    </citation>
    <scope>NUCLEOTIDE SEQUENCE [LARGE SCALE GENOMIC DNA]</scope>
    <source>
        <strain evidence="1 2">IT104</strain>
    </source>
</reference>